<dbReference type="PANTHER" id="PTHR46832">
    <property type="entry name" value="5'-METHYLTHIOADENOSINE/S-ADENOSYLHOMOCYSTEINE NUCLEOSIDASE"/>
    <property type="match status" value="1"/>
</dbReference>
<evidence type="ECO:0000313" key="4">
    <source>
        <dbReference type="Proteomes" id="UP000239322"/>
    </source>
</evidence>
<dbReference type="EMBL" id="PVLV01000029">
    <property type="protein sequence ID" value="PRH80813.1"/>
    <property type="molecule type" value="Genomic_DNA"/>
</dbReference>
<protein>
    <submittedName>
        <fullName evidence="3">Nucleoside phosphorylase</fullName>
    </submittedName>
</protein>
<dbReference type="PANTHER" id="PTHR46832:SF1">
    <property type="entry name" value="5'-METHYLTHIOADENOSINE_S-ADENOSYLHOMOCYSTEINE NUCLEOSIDASE"/>
    <property type="match status" value="1"/>
</dbReference>
<evidence type="ECO:0000259" key="2">
    <source>
        <dbReference type="Pfam" id="PF01048"/>
    </source>
</evidence>
<dbReference type="InterPro" id="IPR035994">
    <property type="entry name" value="Nucleoside_phosphorylase_sf"/>
</dbReference>
<organism evidence="3 4">
    <name type="scientific">Streptomyces solincola</name>
    <dbReference type="NCBI Taxonomy" id="2100817"/>
    <lineage>
        <taxon>Bacteria</taxon>
        <taxon>Bacillati</taxon>
        <taxon>Actinomycetota</taxon>
        <taxon>Actinomycetes</taxon>
        <taxon>Kitasatosporales</taxon>
        <taxon>Streptomycetaceae</taxon>
        <taxon>Streptomyces</taxon>
    </lineage>
</organism>
<dbReference type="GO" id="GO:0009116">
    <property type="term" value="P:nucleoside metabolic process"/>
    <property type="evidence" value="ECO:0007669"/>
    <property type="project" value="InterPro"/>
</dbReference>
<dbReference type="Gene3D" id="3.40.50.1580">
    <property type="entry name" value="Nucleoside phosphorylase domain"/>
    <property type="match status" value="1"/>
</dbReference>
<dbReference type="GO" id="GO:0008930">
    <property type="term" value="F:methylthioadenosine nucleosidase activity"/>
    <property type="evidence" value="ECO:0007669"/>
    <property type="project" value="TreeGrafter"/>
</dbReference>
<keyword evidence="4" id="KW-1185">Reference proteome</keyword>
<dbReference type="GO" id="GO:0005829">
    <property type="term" value="C:cytosol"/>
    <property type="evidence" value="ECO:0007669"/>
    <property type="project" value="TreeGrafter"/>
</dbReference>
<keyword evidence="1" id="KW-0732">Signal</keyword>
<dbReference type="GO" id="GO:0019284">
    <property type="term" value="P:L-methionine salvage from S-adenosylmethionine"/>
    <property type="evidence" value="ECO:0007669"/>
    <property type="project" value="TreeGrafter"/>
</dbReference>
<accession>A0A2S9Q2H1</accession>
<proteinExistence type="predicted"/>
<evidence type="ECO:0000313" key="3">
    <source>
        <dbReference type="EMBL" id="PRH80813.1"/>
    </source>
</evidence>
<dbReference type="InterPro" id="IPR000845">
    <property type="entry name" value="Nucleoside_phosphorylase_d"/>
</dbReference>
<reference evidence="3 4" key="1">
    <citation type="submission" date="2018-03" db="EMBL/GenBank/DDBJ databases">
        <title>Novel Streptomyces sp. from soil.</title>
        <authorList>
            <person name="Tan G.Y.A."/>
            <person name="Lee Z.Y."/>
        </authorList>
    </citation>
    <scope>NUCLEOTIDE SEQUENCE [LARGE SCALE GENOMIC DNA]</scope>
    <source>
        <strain evidence="3 4">ST5x</strain>
    </source>
</reference>
<feature type="chain" id="PRO_5015448220" evidence="1">
    <location>
        <begin position="27"/>
        <end position="391"/>
    </location>
</feature>
<feature type="signal peptide" evidence="1">
    <location>
        <begin position="1"/>
        <end position="26"/>
    </location>
</feature>
<comment type="caution">
    <text evidence="3">The sequence shown here is derived from an EMBL/GenBank/DDBJ whole genome shotgun (WGS) entry which is preliminary data.</text>
</comment>
<gene>
    <name evidence="3" type="ORF">C6N75_02115</name>
</gene>
<dbReference type="GO" id="GO:0008782">
    <property type="term" value="F:adenosylhomocysteine nucleosidase activity"/>
    <property type="evidence" value="ECO:0007669"/>
    <property type="project" value="TreeGrafter"/>
</dbReference>
<dbReference type="Proteomes" id="UP000239322">
    <property type="component" value="Unassembled WGS sequence"/>
</dbReference>
<name>A0A2S9Q2H1_9ACTN</name>
<dbReference type="Pfam" id="PF01048">
    <property type="entry name" value="PNP_UDP_1"/>
    <property type="match status" value="1"/>
</dbReference>
<dbReference type="AlphaFoldDB" id="A0A2S9Q2H1"/>
<sequence>MMVRGVCAAGLVMALLGLSGSGVVGGGETDRPDPAPVGIVSALPVEQAAVLAEMAVERHTDVQGFRFYVGSIAGRAVVSVASGELDGAAQLATWLLNTTFRPRATIFSGTAGAQNAGINVGDVVLSGFVVDKDAVRYGRDGRQKPYPAAEIHVTGRTNIAGALISGRGEQYPTPSDAAEFGSRPHPVDPDRVYIQGFAAAKQLVRTGAATPALGSVRLSEATGRQDASGAVDSKVIVGTVGQAPVWTESLAWVEAQNMLYQTDAEDNEGTGFAYANAVTGVPWMLVRGVSDTPWHPTAYAADLASKRAAKVCAHVVAGLPAEVDRSPVARADLSPLANARQAGYLIADRVAYGVGPVTEVTYTDPQGRRSLTGGQLADLRRQYTPGAGGLG</sequence>
<feature type="domain" description="Nucleoside phosphorylase" evidence="2">
    <location>
        <begin position="36"/>
        <end position="315"/>
    </location>
</feature>
<evidence type="ECO:0000256" key="1">
    <source>
        <dbReference type="SAM" id="SignalP"/>
    </source>
</evidence>
<dbReference type="SUPFAM" id="SSF53167">
    <property type="entry name" value="Purine and uridine phosphorylases"/>
    <property type="match status" value="1"/>
</dbReference>